<accession>A0A4R2L5D8</accession>
<dbReference type="Proteomes" id="UP000294919">
    <property type="component" value="Unassembled WGS sequence"/>
</dbReference>
<dbReference type="RefSeq" id="WP_207669615.1">
    <property type="nucleotide sequence ID" value="NZ_SLWV01000003.1"/>
</dbReference>
<comment type="caution">
    <text evidence="1">The sequence shown here is derived from an EMBL/GenBank/DDBJ whole genome shotgun (WGS) entry which is preliminary data.</text>
</comment>
<organism evidence="1 2">
    <name type="scientific">Marinisporobacter balticus</name>
    <dbReference type="NCBI Taxonomy" id="2018667"/>
    <lineage>
        <taxon>Bacteria</taxon>
        <taxon>Bacillati</taxon>
        <taxon>Bacillota</taxon>
        <taxon>Clostridia</taxon>
        <taxon>Peptostreptococcales</taxon>
        <taxon>Thermotaleaceae</taxon>
        <taxon>Marinisporobacter</taxon>
    </lineage>
</organism>
<evidence type="ECO:0008006" key="3">
    <source>
        <dbReference type="Google" id="ProtNLM"/>
    </source>
</evidence>
<dbReference type="SUPFAM" id="SSF116922">
    <property type="entry name" value="YugE-like"/>
    <property type="match status" value="1"/>
</dbReference>
<evidence type="ECO:0000313" key="2">
    <source>
        <dbReference type="Proteomes" id="UP000294919"/>
    </source>
</evidence>
<name>A0A4R2L5D8_9FIRM</name>
<keyword evidence="2" id="KW-1185">Reference proteome</keyword>
<sequence length="78" mass="9232">MPKINYQKLKSIIDEWDPIQLFPGAPDDEYIIEINTIYDLVDDSTNVEELVLIIRGVFLKYFKLINVWGLLGRFWVSR</sequence>
<reference evidence="1 2" key="1">
    <citation type="submission" date="2019-03" db="EMBL/GenBank/DDBJ databases">
        <title>Genomic Encyclopedia of Type Strains, Phase IV (KMG-IV): sequencing the most valuable type-strain genomes for metagenomic binning, comparative biology and taxonomic classification.</title>
        <authorList>
            <person name="Goeker M."/>
        </authorList>
    </citation>
    <scope>NUCLEOTIDE SEQUENCE [LARGE SCALE GENOMIC DNA]</scope>
    <source>
        <strain evidence="1 2">DSM 102940</strain>
    </source>
</reference>
<evidence type="ECO:0000313" key="1">
    <source>
        <dbReference type="EMBL" id="TCO79096.1"/>
    </source>
</evidence>
<dbReference type="InterPro" id="IPR023162">
    <property type="entry name" value="Apc36109-like_dom_sf"/>
</dbReference>
<dbReference type="EMBL" id="SLWV01000003">
    <property type="protein sequence ID" value="TCO79096.1"/>
    <property type="molecule type" value="Genomic_DNA"/>
</dbReference>
<dbReference type="AlphaFoldDB" id="A0A4R2L5D8"/>
<gene>
    <name evidence="1" type="ORF">EV214_103148</name>
</gene>
<protein>
    <recommendedName>
        <fullName evidence="3">DUF1871 family protein</fullName>
    </recommendedName>
</protein>
<proteinExistence type="predicted"/>
<dbReference type="Gene3D" id="1.10.340.20">
    <property type="entry name" value="Apc36109-like domain"/>
    <property type="match status" value="1"/>
</dbReference>